<name>A0ABD5M896_9EURY</name>
<feature type="compositionally biased region" description="Basic and acidic residues" evidence="1">
    <location>
        <begin position="32"/>
        <end position="45"/>
    </location>
</feature>
<evidence type="ECO:0008006" key="4">
    <source>
        <dbReference type="Google" id="ProtNLM"/>
    </source>
</evidence>
<dbReference type="EMBL" id="JBGNYA010000001">
    <property type="protein sequence ID" value="MFA1610132.1"/>
    <property type="molecule type" value="Genomic_DNA"/>
</dbReference>
<organism evidence="2 3">
    <name type="scientific">Halobellus rubicundus</name>
    <dbReference type="NCBI Taxonomy" id="2996466"/>
    <lineage>
        <taxon>Archaea</taxon>
        <taxon>Methanobacteriati</taxon>
        <taxon>Methanobacteriota</taxon>
        <taxon>Stenosarchaea group</taxon>
        <taxon>Halobacteria</taxon>
        <taxon>Halobacteriales</taxon>
        <taxon>Haloferacaceae</taxon>
        <taxon>Halobellus</taxon>
    </lineage>
</organism>
<comment type="caution">
    <text evidence="2">The sequence shown here is derived from an EMBL/GenBank/DDBJ whole genome shotgun (WGS) entry which is preliminary data.</text>
</comment>
<evidence type="ECO:0000313" key="3">
    <source>
        <dbReference type="Proteomes" id="UP001570511"/>
    </source>
</evidence>
<dbReference type="Pfam" id="PF24445">
    <property type="entry name" value="DUF7564"/>
    <property type="match status" value="1"/>
</dbReference>
<dbReference type="RefSeq" id="WP_372387445.1">
    <property type="nucleotide sequence ID" value="NZ_JBGNYA010000001.1"/>
</dbReference>
<accession>A0ABD5M896</accession>
<evidence type="ECO:0000256" key="1">
    <source>
        <dbReference type="SAM" id="MobiDB-lite"/>
    </source>
</evidence>
<dbReference type="Proteomes" id="UP001570511">
    <property type="component" value="Unassembled WGS sequence"/>
</dbReference>
<evidence type="ECO:0000313" key="2">
    <source>
        <dbReference type="EMBL" id="MFA1610132.1"/>
    </source>
</evidence>
<keyword evidence="3" id="KW-1185">Reference proteome</keyword>
<protein>
    <recommendedName>
        <fullName evidence="4">Small CPxCG-related zinc finger protein</fullName>
    </recommendedName>
</protein>
<proteinExistence type="predicted"/>
<dbReference type="InterPro" id="IPR055986">
    <property type="entry name" value="DUF7564"/>
</dbReference>
<sequence length="73" mass="8338">MTRSRVTCLDCGAEFVRPNGYAGNYCPDCHESWTDEHDADPEPRRLGGRTTPSVRHLDDDEADAPPRYDEREE</sequence>
<feature type="region of interest" description="Disordered" evidence="1">
    <location>
        <begin position="32"/>
        <end position="73"/>
    </location>
</feature>
<gene>
    <name evidence="2" type="ORF">OS889_03820</name>
</gene>
<feature type="compositionally biased region" description="Basic and acidic residues" evidence="1">
    <location>
        <begin position="64"/>
        <end position="73"/>
    </location>
</feature>
<dbReference type="AlphaFoldDB" id="A0ABD5M896"/>
<reference evidence="2 3" key="1">
    <citation type="submission" date="2024-08" db="EMBL/GenBank/DDBJ databases">
        <title>Halobellus sp. MBLA0158 whole genome sequence.</title>
        <authorList>
            <person name="Hwang C.Y."/>
            <person name="Cho E.-S."/>
            <person name="Seo M.-J."/>
        </authorList>
    </citation>
    <scope>NUCLEOTIDE SEQUENCE [LARGE SCALE GENOMIC DNA]</scope>
    <source>
        <strain evidence="2 3">MBLA0158</strain>
    </source>
</reference>